<evidence type="ECO:0000313" key="11">
    <source>
        <dbReference type="Proteomes" id="UP000183815"/>
    </source>
</evidence>
<dbReference type="HAMAP" id="MF_00485">
    <property type="entry name" value="Ribosomal_eS4"/>
    <property type="match status" value="1"/>
</dbReference>
<evidence type="ECO:0000256" key="2">
    <source>
        <dbReference type="ARBA" id="ARBA00022730"/>
    </source>
</evidence>
<keyword evidence="3 7" id="KW-0694">RNA-binding</keyword>
<evidence type="ECO:0000256" key="7">
    <source>
        <dbReference type="HAMAP-Rule" id="MF_00485"/>
    </source>
</evidence>
<keyword evidence="2" id="KW-0699">rRNA-binding</keyword>
<dbReference type="InterPro" id="IPR038237">
    <property type="entry name" value="Ribosomal_eS4_central_sf"/>
</dbReference>
<dbReference type="GO" id="GO:0022627">
    <property type="term" value="C:cytosolic small ribosomal subunit"/>
    <property type="evidence" value="ECO:0007669"/>
    <property type="project" value="TreeGrafter"/>
</dbReference>
<proteinExistence type="inferred from homology"/>
<evidence type="ECO:0000256" key="5">
    <source>
        <dbReference type="ARBA" id="ARBA00023274"/>
    </source>
</evidence>
<keyword evidence="5 7" id="KW-0687">Ribonucleoprotein</keyword>
<gene>
    <name evidence="7" type="primary">rps4e</name>
    <name evidence="10" type="ORF">BEU04_04615</name>
</gene>
<dbReference type="SUPFAM" id="SSF55174">
    <property type="entry name" value="Alpha-L RNA-binding motif"/>
    <property type="match status" value="1"/>
</dbReference>
<organism evidence="10 11">
    <name type="scientific">Marine Group III euryarchaeote CG-Bathy1</name>
    <dbReference type="NCBI Taxonomy" id="1889001"/>
    <lineage>
        <taxon>Archaea</taxon>
        <taxon>Methanobacteriati</taxon>
        <taxon>Thermoplasmatota</taxon>
        <taxon>Thermoplasmata</taxon>
        <taxon>Candidatus Thermoprofundales</taxon>
    </lineage>
</organism>
<dbReference type="PIRSF" id="PIRSF002116">
    <property type="entry name" value="Ribosomal_S4"/>
    <property type="match status" value="1"/>
</dbReference>
<evidence type="ECO:0000313" key="10">
    <source>
        <dbReference type="EMBL" id="OIR18552.1"/>
    </source>
</evidence>
<dbReference type="GO" id="GO:0003735">
    <property type="term" value="F:structural constituent of ribosome"/>
    <property type="evidence" value="ECO:0007669"/>
    <property type="project" value="InterPro"/>
</dbReference>
<reference evidence="10 11" key="1">
    <citation type="submission" date="2016-08" db="EMBL/GenBank/DDBJ databases">
        <title>New Insights into Marine Group III Euryarchaeota, from dark to light.</title>
        <authorList>
            <person name="Haro-Moreno J.M."/>
            <person name="Rodriguez-Valera F."/>
            <person name="Lopez-Garcia P."/>
            <person name="Moreira D."/>
            <person name="Martin-Cuadrado A.B."/>
        </authorList>
    </citation>
    <scope>NUCLEOTIDE SEQUENCE [LARGE SCALE GENOMIC DNA]</scope>
    <source>
        <strain evidence="10">CG-Bathy1</strain>
    </source>
</reference>
<dbReference type="NCBIfam" id="NF003312">
    <property type="entry name" value="PRK04313.1"/>
    <property type="match status" value="1"/>
</dbReference>
<comment type="similarity">
    <text evidence="1 7">Belongs to the eukaryotic ribosomal protein eS4 family.</text>
</comment>
<dbReference type="Gene3D" id="2.30.30.30">
    <property type="match status" value="1"/>
</dbReference>
<feature type="domain" description="Small ribosomal subunit protein eS4 N-terminal" evidence="9">
    <location>
        <begin position="4"/>
        <end position="33"/>
    </location>
</feature>
<evidence type="ECO:0000259" key="9">
    <source>
        <dbReference type="Pfam" id="PF08071"/>
    </source>
</evidence>
<dbReference type="GO" id="GO:0019843">
    <property type="term" value="F:rRNA binding"/>
    <property type="evidence" value="ECO:0007669"/>
    <property type="project" value="UniProtKB-KW"/>
</dbReference>
<evidence type="ECO:0000256" key="4">
    <source>
        <dbReference type="ARBA" id="ARBA00022980"/>
    </source>
</evidence>
<dbReference type="InterPro" id="IPR014722">
    <property type="entry name" value="Rib_uL2_dom2"/>
</dbReference>
<dbReference type="EMBL" id="MIYU01000007">
    <property type="protein sequence ID" value="OIR18552.1"/>
    <property type="molecule type" value="Genomic_DNA"/>
</dbReference>
<dbReference type="InterPro" id="IPR013845">
    <property type="entry name" value="Ribosomal_eS4_central_region"/>
</dbReference>
<dbReference type="GO" id="GO:0006412">
    <property type="term" value="P:translation"/>
    <property type="evidence" value="ECO:0007669"/>
    <property type="project" value="UniProtKB-UniRule"/>
</dbReference>
<dbReference type="FunFam" id="3.10.290.10:FF:000002">
    <property type="entry name" value="40S ribosomal protein S4"/>
    <property type="match status" value="1"/>
</dbReference>
<name>A0A1J5TQM0_9ARCH</name>
<dbReference type="Gene3D" id="3.10.290.10">
    <property type="entry name" value="RNA-binding S4 domain"/>
    <property type="match status" value="1"/>
</dbReference>
<dbReference type="Pfam" id="PF00900">
    <property type="entry name" value="Ribosomal_S4e"/>
    <property type="match status" value="1"/>
</dbReference>
<comment type="caution">
    <text evidence="10">The sequence shown here is derived from an EMBL/GenBank/DDBJ whole genome shotgun (WGS) entry which is preliminary data.</text>
</comment>
<dbReference type="InterPro" id="IPR013843">
    <property type="entry name" value="Ribosomal_eS4_N"/>
</dbReference>
<dbReference type="PANTHER" id="PTHR11581:SF0">
    <property type="entry name" value="SMALL RIBOSOMAL SUBUNIT PROTEIN ES4"/>
    <property type="match status" value="1"/>
</dbReference>
<dbReference type="Gene3D" id="2.40.50.740">
    <property type="match status" value="1"/>
</dbReference>
<evidence type="ECO:0000256" key="1">
    <source>
        <dbReference type="ARBA" id="ARBA00007500"/>
    </source>
</evidence>
<evidence type="ECO:0000256" key="3">
    <source>
        <dbReference type="ARBA" id="ARBA00022884"/>
    </source>
</evidence>
<protein>
    <recommendedName>
        <fullName evidence="6 7">Small ribosomal subunit protein eS4</fullName>
    </recommendedName>
</protein>
<accession>A0A1J5TQM0</accession>
<dbReference type="InterPro" id="IPR000876">
    <property type="entry name" value="Ribosomal_eS4"/>
</dbReference>
<evidence type="ECO:0000259" key="8">
    <source>
        <dbReference type="Pfam" id="PF00900"/>
    </source>
</evidence>
<feature type="domain" description="Small ribosomal subunit protein eS4 central region" evidence="8">
    <location>
        <begin position="90"/>
        <end position="163"/>
    </location>
</feature>
<dbReference type="PANTHER" id="PTHR11581">
    <property type="entry name" value="30S/40S RIBOSOMAL PROTEIN S4"/>
    <property type="match status" value="1"/>
</dbReference>
<dbReference type="PROSITE" id="PS50889">
    <property type="entry name" value="S4"/>
    <property type="match status" value="1"/>
</dbReference>
<sequence>MSYMKRLTAPRSWSIEKKVNVWTTKPNPGPHSLDLSIPISTILRDYLKICDKVKEAKKIVNDGLIHVDGRVVRRHKWGVGLMDVLSIPSTKKYFRVILDKNGKLQFNSIKKAEAGWKLRRVEGKTTVRGGKTQINFHDGANLIYNKKCKVGDVFQIEIPSGKVKKVLEMKKGAHAYITGGTNVGKITKIIDNKEIRGTKVDEVICDGFETVKPYVFVVGDTKKSLITVEEDKS</sequence>
<dbReference type="Pfam" id="PF08071">
    <property type="entry name" value="RS4NT"/>
    <property type="match status" value="1"/>
</dbReference>
<keyword evidence="4 7" id="KW-0689">Ribosomal protein</keyword>
<dbReference type="Proteomes" id="UP000183815">
    <property type="component" value="Unassembled WGS sequence"/>
</dbReference>
<dbReference type="AlphaFoldDB" id="A0A1J5TQM0"/>
<dbReference type="InterPro" id="IPR036986">
    <property type="entry name" value="S4_RNA-bd_sf"/>
</dbReference>
<evidence type="ECO:0000256" key="6">
    <source>
        <dbReference type="ARBA" id="ARBA00035272"/>
    </source>
</evidence>